<dbReference type="EMBL" id="LAZR01006182">
    <property type="protein sequence ID" value="KKM94098.1"/>
    <property type="molecule type" value="Genomic_DNA"/>
</dbReference>
<sequence>MVDKTMILRLTVNWFENINPKITKQQAISEAELYLKTLHSQGVVIRGQSLGGSHPHLAAYYTVESLIKGE</sequence>
<accession>A0A0F9LL44</accession>
<evidence type="ECO:0000313" key="1">
    <source>
        <dbReference type="EMBL" id="KKM94098.1"/>
    </source>
</evidence>
<proteinExistence type="predicted"/>
<protein>
    <submittedName>
        <fullName evidence="1">Uncharacterized protein</fullName>
    </submittedName>
</protein>
<comment type="caution">
    <text evidence="1">The sequence shown here is derived from an EMBL/GenBank/DDBJ whole genome shotgun (WGS) entry which is preliminary data.</text>
</comment>
<gene>
    <name evidence="1" type="ORF">LCGC14_1201740</name>
</gene>
<organism evidence="1">
    <name type="scientific">marine sediment metagenome</name>
    <dbReference type="NCBI Taxonomy" id="412755"/>
    <lineage>
        <taxon>unclassified sequences</taxon>
        <taxon>metagenomes</taxon>
        <taxon>ecological metagenomes</taxon>
    </lineage>
</organism>
<name>A0A0F9LL44_9ZZZZ</name>
<dbReference type="AlphaFoldDB" id="A0A0F9LL44"/>
<reference evidence="1" key="1">
    <citation type="journal article" date="2015" name="Nature">
        <title>Complex archaea that bridge the gap between prokaryotes and eukaryotes.</title>
        <authorList>
            <person name="Spang A."/>
            <person name="Saw J.H."/>
            <person name="Jorgensen S.L."/>
            <person name="Zaremba-Niedzwiedzka K."/>
            <person name="Martijn J."/>
            <person name="Lind A.E."/>
            <person name="van Eijk R."/>
            <person name="Schleper C."/>
            <person name="Guy L."/>
            <person name="Ettema T.J."/>
        </authorList>
    </citation>
    <scope>NUCLEOTIDE SEQUENCE</scope>
</reference>